<evidence type="ECO:0000256" key="3">
    <source>
        <dbReference type="ARBA" id="ARBA00022723"/>
    </source>
</evidence>
<feature type="domain" description="4Fe-4S ferredoxin-type" evidence="6">
    <location>
        <begin position="274"/>
        <end position="303"/>
    </location>
</feature>
<dbReference type="PANTHER" id="PTHR24960:SF79">
    <property type="entry name" value="PHOTOSYSTEM I IRON-SULFUR CENTER"/>
    <property type="match status" value="1"/>
</dbReference>
<dbReference type="Pfam" id="PF13237">
    <property type="entry name" value="Fer4_10"/>
    <property type="match status" value="1"/>
</dbReference>
<evidence type="ECO:0000313" key="8">
    <source>
        <dbReference type="Proteomes" id="UP000267368"/>
    </source>
</evidence>
<proteinExistence type="predicted"/>
<protein>
    <submittedName>
        <fullName evidence="7">4Fe-4S ferredoxin</fullName>
    </submittedName>
</protein>
<organism evidence="7 8">
    <name type="scientific">Slackia faecicanis</name>
    <dbReference type="NCBI Taxonomy" id="255723"/>
    <lineage>
        <taxon>Bacteria</taxon>
        <taxon>Bacillati</taxon>
        <taxon>Actinomycetota</taxon>
        <taxon>Coriobacteriia</taxon>
        <taxon>Eggerthellales</taxon>
        <taxon>Eggerthellaceae</taxon>
        <taxon>Slackia</taxon>
    </lineage>
</organism>
<evidence type="ECO:0000256" key="4">
    <source>
        <dbReference type="ARBA" id="ARBA00023004"/>
    </source>
</evidence>
<comment type="caution">
    <text evidence="7">The sequence shown here is derived from an EMBL/GenBank/DDBJ whole genome shotgun (WGS) entry which is preliminary data.</text>
</comment>
<dbReference type="InterPro" id="IPR017896">
    <property type="entry name" value="4Fe4S_Fe-S-bd"/>
</dbReference>
<dbReference type="GO" id="GO:0051539">
    <property type="term" value="F:4 iron, 4 sulfur cluster binding"/>
    <property type="evidence" value="ECO:0007669"/>
    <property type="project" value="UniProtKB-KW"/>
</dbReference>
<dbReference type="GO" id="GO:0046872">
    <property type="term" value="F:metal ion binding"/>
    <property type="evidence" value="ECO:0007669"/>
    <property type="project" value="UniProtKB-KW"/>
</dbReference>
<dbReference type="InterPro" id="IPR017900">
    <property type="entry name" value="4Fe4S_Fe_S_CS"/>
</dbReference>
<reference evidence="8" key="1">
    <citation type="submission" date="2018-05" db="EMBL/GenBank/DDBJ databases">
        <title>Genome Sequencing of selected type strains of the family Eggerthellaceae.</title>
        <authorList>
            <person name="Danylec N."/>
            <person name="Stoll D.A."/>
            <person name="Doetsch A."/>
            <person name="Huch M."/>
        </authorList>
    </citation>
    <scope>NUCLEOTIDE SEQUENCE [LARGE SCALE GENOMIC DNA]</scope>
    <source>
        <strain evidence="8">DSM 17537</strain>
    </source>
</reference>
<keyword evidence="5" id="KW-0411">Iron-sulfur</keyword>
<evidence type="ECO:0000256" key="1">
    <source>
        <dbReference type="ARBA" id="ARBA00001966"/>
    </source>
</evidence>
<evidence type="ECO:0000256" key="5">
    <source>
        <dbReference type="ARBA" id="ARBA00023014"/>
    </source>
</evidence>
<dbReference type="PROSITE" id="PS00198">
    <property type="entry name" value="4FE4S_FER_1"/>
    <property type="match status" value="1"/>
</dbReference>
<dbReference type="RefSeq" id="WP_123197455.1">
    <property type="nucleotide sequence ID" value="NZ_QICB01000001.1"/>
</dbReference>
<keyword evidence="3" id="KW-0479">Metal-binding</keyword>
<gene>
    <name evidence="7" type="ORF">DMP07_01935</name>
</gene>
<sequence>MKMITVDTHCVRPHGASCERCRIACPASAISFDAETGLPAIDEQACTQCGVCMGVCDAFTSSTTTTLRLYEHLRRVAMRGEIVYLTCKENVFPGFTPTKNVTVLPCLACMPPELWALLLAQNAPLCIACDLKYCDDCPRAAGRGELLFTRAVEMAEAWSGGAVRFDREIPELEEDAASIARDEFGRREAFDSAKNDAIDILSGKRRLKNSDTLKDVYRKKERKRMQDMLNLTEGDVINEFAENGRSRRTMQPRRRMLLETIVAKPEAAAGIDVTVSATNHATCVECLDCTKACPTGARMADPENGSLAYDARYCIGCGACVAACPTASIELVGASLAELLPEGPGVAAKEPAVS</sequence>
<dbReference type="PANTHER" id="PTHR24960">
    <property type="entry name" value="PHOTOSYSTEM I IRON-SULFUR CENTER-RELATED"/>
    <property type="match status" value="1"/>
</dbReference>
<dbReference type="PROSITE" id="PS51379">
    <property type="entry name" value="4FE4S_FER_2"/>
    <property type="match status" value="3"/>
</dbReference>
<dbReference type="SUPFAM" id="SSF54862">
    <property type="entry name" value="4Fe-4S ferredoxins"/>
    <property type="match status" value="2"/>
</dbReference>
<dbReference type="Proteomes" id="UP000267368">
    <property type="component" value="Unassembled WGS sequence"/>
</dbReference>
<feature type="domain" description="4Fe-4S ferredoxin-type" evidence="6">
    <location>
        <begin position="305"/>
        <end position="334"/>
    </location>
</feature>
<keyword evidence="2" id="KW-0004">4Fe-4S</keyword>
<dbReference type="OrthoDB" id="9672at2"/>
<dbReference type="AlphaFoldDB" id="A0A3N0AHT3"/>
<dbReference type="EMBL" id="QICB01000001">
    <property type="protein sequence ID" value="RNL21615.1"/>
    <property type="molecule type" value="Genomic_DNA"/>
</dbReference>
<dbReference type="InterPro" id="IPR050157">
    <property type="entry name" value="PSI_iron-sulfur_center"/>
</dbReference>
<name>A0A3N0AHT3_9ACTN</name>
<dbReference type="Gene3D" id="3.30.70.20">
    <property type="match status" value="2"/>
</dbReference>
<feature type="domain" description="4Fe-4S ferredoxin-type" evidence="6">
    <location>
        <begin position="37"/>
        <end position="66"/>
    </location>
</feature>
<evidence type="ECO:0000256" key="2">
    <source>
        <dbReference type="ARBA" id="ARBA00022485"/>
    </source>
</evidence>
<evidence type="ECO:0000313" key="7">
    <source>
        <dbReference type="EMBL" id="RNL21615.1"/>
    </source>
</evidence>
<comment type="cofactor">
    <cofactor evidence="1">
        <name>[4Fe-4S] cluster</name>
        <dbReference type="ChEBI" id="CHEBI:49883"/>
    </cofactor>
</comment>
<accession>A0A3N0AHT3</accession>
<keyword evidence="8" id="KW-1185">Reference proteome</keyword>
<keyword evidence="4" id="KW-0408">Iron</keyword>
<evidence type="ECO:0000259" key="6">
    <source>
        <dbReference type="PROSITE" id="PS51379"/>
    </source>
</evidence>